<keyword evidence="1" id="KW-0472">Membrane</keyword>
<accession>A0A542EES9</accession>
<keyword evidence="3" id="KW-1185">Reference proteome</keyword>
<dbReference type="RefSeq" id="WP_141927817.1">
    <property type="nucleotide sequence ID" value="NZ_BAABCI010000002.1"/>
</dbReference>
<evidence type="ECO:0000313" key="3">
    <source>
        <dbReference type="Proteomes" id="UP000320806"/>
    </source>
</evidence>
<feature type="transmembrane region" description="Helical" evidence="1">
    <location>
        <begin position="6"/>
        <end position="26"/>
    </location>
</feature>
<keyword evidence="1" id="KW-1133">Transmembrane helix</keyword>
<reference evidence="2 3" key="1">
    <citation type="submission" date="2019-06" db="EMBL/GenBank/DDBJ databases">
        <title>Sequencing the genomes of 1000 actinobacteria strains.</title>
        <authorList>
            <person name="Klenk H.-P."/>
        </authorList>
    </citation>
    <scope>NUCLEOTIDE SEQUENCE [LARGE SCALE GENOMIC DNA]</scope>
    <source>
        <strain evidence="2 3">DSM 19828</strain>
    </source>
</reference>
<dbReference type="EMBL" id="VFMO01000001">
    <property type="protein sequence ID" value="TQJ13838.1"/>
    <property type="molecule type" value="Genomic_DNA"/>
</dbReference>
<comment type="caution">
    <text evidence="2">The sequence shown here is derived from an EMBL/GenBank/DDBJ whole genome shotgun (WGS) entry which is preliminary data.</text>
</comment>
<organism evidence="2 3">
    <name type="scientific">Yimella lutea</name>
    <dbReference type="NCBI Taxonomy" id="587872"/>
    <lineage>
        <taxon>Bacteria</taxon>
        <taxon>Bacillati</taxon>
        <taxon>Actinomycetota</taxon>
        <taxon>Actinomycetes</taxon>
        <taxon>Micrococcales</taxon>
        <taxon>Dermacoccaceae</taxon>
        <taxon>Yimella</taxon>
    </lineage>
</organism>
<keyword evidence="1" id="KW-0812">Transmembrane</keyword>
<evidence type="ECO:0000256" key="1">
    <source>
        <dbReference type="SAM" id="Phobius"/>
    </source>
</evidence>
<protein>
    <submittedName>
        <fullName evidence="2">Uncharacterized protein</fullName>
    </submittedName>
</protein>
<dbReference type="AlphaFoldDB" id="A0A542EES9"/>
<gene>
    <name evidence="2" type="ORF">FB459_1273</name>
</gene>
<evidence type="ECO:0000313" key="2">
    <source>
        <dbReference type="EMBL" id="TQJ13838.1"/>
    </source>
</evidence>
<proteinExistence type="predicted"/>
<name>A0A542EES9_9MICO</name>
<sequence length="67" mass="7520">MNALDALHIGTLLVVTADAYIVGRVIERTRQQRRDAQLRAVVDDLRLFTTRSATPPEMVPASDRRMA</sequence>
<dbReference type="Proteomes" id="UP000320806">
    <property type="component" value="Unassembled WGS sequence"/>
</dbReference>